<protein>
    <recommendedName>
        <fullName evidence="4">Tyrosine-protein phosphatase</fullName>
    </recommendedName>
</protein>
<dbReference type="EMBL" id="CAKKNS010000004">
    <property type="protein sequence ID" value="CAH0416785.1"/>
    <property type="molecule type" value="Genomic_DNA"/>
</dbReference>
<reference evidence="2 3" key="1">
    <citation type="submission" date="2021-11" db="EMBL/GenBank/DDBJ databases">
        <authorList>
            <person name="Depoorter E."/>
        </authorList>
    </citation>
    <scope>NUCLEOTIDE SEQUENCE [LARGE SCALE GENOMIC DNA]</scope>
    <source>
        <strain evidence="2 3">LMG 24289</strain>
    </source>
</reference>
<dbReference type="RefSeq" id="WP_230096825.1">
    <property type="nucleotide sequence ID" value="NZ_CAKKNS010000004.1"/>
</dbReference>
<dbReference type="PANTHER" id="PTHR31126">
    <property type="entry name" value="TYROSINE-PROTEIN PHOSPHATASE"/>
    <property type="match status" value="1"/>
</dbReference>
<proteinExistence type="inferred from homology"/>
<comment type="similarity">
    <text evidence="1">Belongs to the protein-tyrosine phosphatase family.</text>
</comment>
<dbReference type="InterPro" id="IPR016130">
    <property type="entry name" value="Tyr_Pase_AS"/>
</dbReference>
<sequence length="252" mass="28121">MDTLVNFRGLNNFTTIKQQKMQPDLIFRSGELVEIAAPERAMLFENYQIKQIYDFRSDKEITEKPDDQFNGVDYHHIDLMRDSGGHSASLEVFASGIDPHQADDVMKDMYREIVLSQSGREGLHNFLDGLVTHTGPAIFHCFAGKDRTGVAAALLLASLQVTPSQIMQDYLATNPSRKAANDAIITSYRANGVSEEALSVIETMLYVKQSYLEHSFATIEENFGSIANYFKAEDGLGLSSDVISALRHQYLA</sequence>
<evidence type="ECO:0000256" key="1">
    <source>
        <dbReference type="ARBA" id="ARBA00009580"/>
    </source>
</evidence>
<dbReference type="Gene3D" id="3.90.190.10">
    <property type="entry name" value="Protein tyrosine phosphatase superfamily"/>
    <property type="match status" value="1"/>
</dbReference>
<evidence type="ECO:0000313" key="2">
    <source>
        <dbReference type="EMBL" id="CAH0416785.1"/>
    </source>
</evidence>
<keyword evidence="3" id="KW-1185">Reference proteome</keyword>
<accession>A0ABM8Z636</accession>
<dbReference type="Proteomes" id="UP000789707">
    <property type="component" value="Unassembled WGS sequence"/>
</dbReference>
<dbReference type="PANTHER" id="PTHR31126:SF1">
    <property type="entry name" value="TYROSINE SPECIFIC PROTEIN PHOSPHATASES DOMAIN-CONTAINING PROTEIN"/>
    <property type="match status" value="1"/>
</dbReference>
<comment type="caution">
    <text evidence="2">The sequence shown here is derived from an EMBL/GenBank/DDBJ whole genome shotgun (WGS) entry which is preliminary data.</text>
</comment>
<organism evidence="2 3">
    <name type="scientific">Periweissella fabaria</name>
    <dbReference type="NCBI Taxonomy" id="546157"/>
    <lineage>
        <taxon>Bacteria</taxon>
        <taxon>Bacillati</taxon>
        <taxon>Bacillota</taxon>
        <taxon>Bacilli</taxon>
        <taxon>Lactobacillales</taxon>
        <taxon>Lactobacillaceae</taxon>
        <taxon>Periweissella</taxon>
    </lineage>
</organism>
<evidence type="ECO:0008006" key="4">
    <source>
        <dbReference type="Google" id="ProtNLM"/>
    </source>
</evidence>
<dbReference type="InterPro" id="IPR029021">
    <property type="entry name" value="Prot-tyrosine_phosphatase-like"/>
</dbReference>
<dbReference type="Pfam" id="PF13350">
    <property type="entry name" value="Y_phosphatase3"/>
    <property type="match status" value="1"/>
</dbReference>
<dbReference type="SUPFAM" id="SSF52799">
    <property type="entry name" value="(Phosphotyrosine protein) phosphatases II"/>
    <property type="match status" value="1"/>
</dbReference>
<gene>
    <name evidence="2" type="ORF">WFA24289_01098</name>
</gene>
<name>A0ABM8Z636_9LACO</name>
<dbReference type="PROSITE" id="PS00383">
    <property type="entry name" value="TYR_PHOSPHATASE_1"/>
    <property type="match status" value="1"/>
</dbReference>
<evidence type="ECO:0000313" key="3">
    <source>
        <dbReference type="Proteomes" id="UP000789707"/>
    </source>
</evidence>
<dbReference type="InterPro" id="IPR026893">
    <property type="entry name" value="Tyr/Ser_Pase_IphP-type"/>
</dbReference>